<dbReference type="SUPFAM" id="SSF53756">
    <property type="entry name" value="UDP-Glycosyltransferase/glycogen phosphorylase"/>
    <property type="match status" value="1"/>
</dbReference>
<sequence length="380" mass="43257">MNILMICTEKLPVPNIRGGAIQTYICGVAPILSQRHRITIIGRTDPDLPDDETVEGIRYVRVQSDNVFEIYAKEVFDYLQASPEQFDIIHMFNRPKLVPIVREVAPEARLILSMHNDMFKQEKLSKAEGYAALYELDTIITISNYIGNTISELYPEANPLLKTIYSGVDVNRFTPWQQSAQARQAREELRAEHQLSSKKVILFVGRMTRNKGPHVLVKAMEYIKHPDAALVIVGGTWYQEDTVFSDYVSYVRSLVEKSKFPVILTGYVPAHEVQRWFYAGDVFVCTSIWDEPLARVHFEAMATGLPFLTTARGGNPEVIHDGNGILIQDPNDAGEYASKLNELLSDMGQSREMGMRGRSLVERNFTWERVAREILEVWES</sequence>
<evidence type="ECO:0000259" key="2">
    <source>
        <dbReference type="Pfam" id="PF13439"/>
    </source>
</evidence>
<dbReference type="Proteomes" id="UP001178662">
    <property type="component" value="Chromosome"/>
</dbReference>
<proteinExistence type="predicted"/>
<dbReference type="AlphaFoldDB" id="A0AA95EU97"/>
<evidence type="ECO:0000313" key="4">
    <source>
        <dbReference type="Proteomes" id="UP001178662"/>
    </source>
</evidence>
<dbReference type="InterPro" id="IPR001296">
    <property type="entry name" value="Glyco_trans_1"/>
</dbReference>
<reference evidence="3" key="1">
    <citation type="submission" date="2023-03" db="EMBL/GenBank/DDBJ databases">
        <title>Andean soil-derived lignocellulolytic bacterial consortium as a source of novel taxa and putative plastic-active enzymes.</title>
        <authorList>
            <person name="Diaz-Garcia L."/>
            <person name="Chuvochina M."/>
            <person name="Feuerriegel G."/>
            <person name="Bunk B."/>
            <person name="Sproer C."/>
            <person name="Streit W.R."/>
            <person name="Rodriguez L.M."/>
            <person name="Overmann J."/>
            <person name="Jimenez D.J."/>
        </authorList>
    </citation>
    <scope>NUCLEOTIDE SEQUENCE</scope>
    <source>
        <strain evidence="3">MAG 2441</strain>
    </source>
</reference>
<keyword evidence="4" id="KW-1185">Reference proteome</keyword>
<evidence type="ECO:0000313" key="3">
    <source>
        <dbReference type="EMBL" id="WEK53131.1"/>
    </source>
</evidence>
<dbReference type="PANTHER" id="PTHR12526:SF638">
    <property type="entry name" value="SPORE COAT PROTEIN SA"/>
    <property type="match status" value="1"/>
</dbReference>
<dbReference type="Gene3D" id="3.40.50.2000">
    <property type="entry name" value="Glycogen Phosphorylase B"/>
    <property type="match status" value="2"/>
</dbReference>
<name>A0AA95EU97_9BACL</name>
<dbReference type="EMBL" id="CP119317">
    <property type="protein sequence ID" value="WEK53131.1"/>
    <property type="molecule type" value="Genomic_DNA"/>
</dbReference>
<feature type="domain" description="Glycosyltransferase subfamily 4-like N-terminal" evidence="2">
    <location>
        <begin position="22"/>
        <end position="172"/>
    </location>
</feature>
<feature type="domain" description="Glycosyl transferase family 1" evidence="1">
    <location>
        <begin position="186"/>
        <end position="358"/>
    </location>
</feature>
<dbReference type="Pfam" id="PF13439">
    <property type="entry name" value="Glyco_transf_4"/>
    <property type="match status" value="1"/>
</dbReference>
<dbReference type="CDD" id="cd03801">
    <property type="entry name" value="GT4_PimA-like"/>
    <property type="match status" value="1"/>
</dbReference>
<evidence type="ECO:0000259" key="1">
    <source>
        <dbReference type="Pfam" id="PF00534"/>
    </source>
</evidence>
<dbReference type="InterPro" id="IPR028098">
    <property type="entry name" value="Glyco_trans_4-like_N"/>
</dbReference>
<protein>
    <submittedName>
        <fullName evidence="3">Glycosyltransferase family 4 protein</fullName>
    </submittedName>
</protein>
<dbReference type="GO" id="GO:0016757">
    <property type="term" value="F:glycosyltransferase activity"/>
    <property type="evidence" value="ECO:0007669"/>
    <property type="project" value="InterPro"/>
</dbReference>
<organism evidence="3 4">
    <name type="scientific">Candidatus Cohnella colombiensis</name>
    <dbReference type="NCBI Taxonomy" id="3121368"/>
    <lineage>
        <taxon>Bacteria</taxon>
        <taxon>Bacillati</taxon>
        <taxon>Bacillota</taxon>
        <taxon>Bacilli</taxon>
        <taxon>Bacillales</taxon>
        <taxon>Paenibacillaceae</taxon>
        <taxon>Cohnella</taxon>
    </lineage>
</organism>
<dbReference type="Pfam" id="PF00534">
    <property type="entry name" value="Glycos_transf_1"/>
    <property type="match status" value="1"/>
</dbReference>
<gene>
    <name evidence="3" type="ORF">P0Y55_11045</name>
</gene>
<dbReference type="PANTHER" id="PTHR12526">
    <property type="entry name" value="GLYCOSYLTRANSFERASE"/>
    <property type="match status" value="1"/>
</dbReference>
<accession>A0AA95EU97</accession>